<comment type="caution">
    <text evidence="11">The sequence shown here is derived from an EMBL/GenBank/DDBJ whole genome shotgun (WGS) entry which is preliminary data.</text>
</comment>
<dbReference type="PANTHER" id="PTHR30405">
    <property type="entry name" value="TRANSPOSASE"/>
    <property type="match status" value="1"/>
</dbReference>
<dbReference type="RefSeq" id="WP_007588960.1">
    <property type="nucleotide sequence ID" value="NZ_AKAU01000193.1"/>
</dbReference>
<evidence type="ECO:0000256" key="7">
    <source>
        <dbReference type="ARBA" id="ARBA00023172"/>
    </source>
</evidence>
<evidence type="ECO:0000256" key="3">
    <source>
        <dbReference type="ARBA" id="ARBA00022578"/>
    </source>
</evidence>
<dbReference type="PANTHER" id="PTHR30405:SF25">
    <property type="entry name" value="RNA-GUIDED DNA ENDONUCLEASE INSQ-RELATED"/>
    <property type="match status" value="1"/>
</dbReference>
<dbReference type="NCBIfam" id="NF040570">
    <property type="entry name" value="guided_TnpB"/>
    <property type="match status" value="1"/>
</dbReference>
<dbReference type="Pfam" id="PF07282">
    <property type="entry name" value="Cas12f1-like_TNB"/>
    <property type="match status" value="1"/>
</dbReference>
<evidence type="ECO:0000256" key="6">
    <source>
        <dbReference type="ARBA" id="ARBA00023125"/>
    </source>
</evidence>
<keyword evidence="5" id="KW-0862">Zinc</keyword>
<keyword evidence="7" id="KW-0233">DNA recombination</keyword>
<dbReference type="InterPro" id="IPR021027">
    <property type="entry name" value="Transposase_put_HTH"/>
</dbReference>
<sequence>MIRVHRIRLDPTATQGVYFARACGVSRFAYNWALAEWKRQYEAGGKPNEAALRKQLNAIKAAEFPWMAEVTKCAPQTAIKNVGLAFEHFFRRVKLGQKPGYPRFKRKGIRDSFRADNGPADATSHAVEVTGKAVKLPRCGVVRMREALRFAGRVKSATVSRMADGWYVALAVETEDRLTAKQDRGAVGVDLGVTTLATFSDGTTEPALKPHRAEHKRIVRLSRSLARKKKGSANRAKAKAKLARLHLRIANVRKDALHKLTTTLATNYSTIGIEDLNVSGMLRNGSLARSIADAGFSEFRRQLEYKAVMTGAQVIVIDRFYPSSKTCSGCGTIHEITLRDRVLSCGCGLKMNRDLNAAINIRRQALALQSVERKALAGASASVKPVSVKQKKRDVHRNVQTA</sequence>
<organism evidence="11 12">
    <name type="scientific">Paraburkholderia hospita</name>
    <dbReference type="NCBI Taxonomy" id="169430"/>
    <lineage>
        <taxon>Bacteria</taxon>
        <taxon>Pseudomonadati</taxon>
        <taxon>Pseudomonadota</taxon>
        <taxon>Betaproteobacteria</taxon>
        <taxon>Burkholderiales</taxon>
        <taxon>Burkholderiaceae</taxon>
        <taxon>Paraburkholderia</taxon>
    </lineage>
</organism>
<dbReference type="NCBIfam" id="TIGR01766">
    <property type="entry name" value="IS200/IS605 family accessory protein TnpB-like domain"/>
    <property type="match status" value="1"/>
</dbReference>
<feature type="domain" description="Cas12f1-like TNB" evidence="9">
    <location>
        <begin position="296"/>
        <end position="361"/>
    </location>
</feature>
<feature type="domain" description="Probable transposase IS891/IS1136/IS1341" evidence="8">
    <location>
        <begin position="171"/>
        <end position="284"/>
    </location>
</feature>
<evidence type="ECO:0000259" key="10">
    <source>
        <dbReference type="Pfam" id="PF12323"/>
    </source>
</evidence>
<comment type="similarity">
    <text evidence="2">In the N-terminal section; belongs to the transposase 2 family.</text>
</comment>
<evidence type="ECO:0000313" key="11">
    <source>
        <dbReference type="EMBL" id="EIM96426.1"/>
    </source>
</evidence>
<dbReference type="EMBL" id="AKAU01000193">
    <property type="protein sequence ID" value="EIM96426.1"/>
    <property type="molecule type" value="Genomic_DNA"/>
</dbReference>
<dbReference type="InterPro" id="IPR010095">
    <property type="entry name" value="Cas12f1-like_TNB"/>
</dbReference>
<name>A0ABP2PF21_9BURK</name>
<proteinExistence type="inferred from homology"/>
<evidence type="ECO:0000313" key="12">
    <source>
        <dbReference type="Proteomes" id="UP000004980"/>
    </source>
</evidence>
<evidence type="ECO:0000256" key="5">
    <source>
        <dbReference type="ARBA" id="ARBA00022833"/>
    </source>
</evidence>
<reference evidence="11 12" key="1">
    <citation type="journal article" date="2012" name="J. Bacteriol.">
        <title>Draft Genome Sequence of the Soil Bacterium Burkholderia terrae Strain BS001, Which Interacts with Fungal Surface Structures.</title>
        <authorList>
            <person name="Nazir R."/>
            <person name="Hansen M.A."/>
            <person name="Sorensen S."/>
            <person name="van Elsas J.D."/>
        </authorList>
    </citation>
    <scope>NUCLEOTIDE SEQUENCE [LARGE SCALE GENOMIC DNA]</scope>
    <source>
        <strain evidence="11 12">BS001</strain>
    </source>
</reference>
<accession>A0ABP2PF21</accession>
<dbReference type="Proteomes" id="UP000004980">
    <property type="component" value="Unassembled WGS sequence"/>
</dbReference>
<keyword evidence="3" id="KW-0815">Transposition</keyword>
<keyword evidence="12" id="KW-1185">Reference proteome</keyword>
<feature type="domain" description="Transposase putative helix-turn-helix" evidence="10">
    <location>
        <begin position="1"/>
        <end position="46"/>
    </location>
</feature>
<dbReference type="Pfam" id="PF01385">
    <property type="entry name" value="OrfB_IS605"/>
    <property type="match status" value="1"/>
</dbReference>
<gene>
    <name evidence="11" type="ORF">WQE_33741</name>
</gene>
<protein>
    <submittedName>
        <fullName evidence="11">Transposase OrfB</fullName>
    </submittedName>
</protein>
<evidence type="ECO:0000256" key="1">
    <source>
        <dbReference type="ARBA" id="ARBA00008761"/>
    </source>
</evidence>
<evidence type="ECO:0000259" key="9">
    <source>
        <dbReference type="Pfam" id="PF07282"/>
    </source>
</evidence>
<dbReference type="Pfam" id="PF12323">
    <property type="entry name" value="HTH_OrfB_IS605"/>
    <property type="match status" value="1"/>
</dbReference>
<evidence type="ECO:0000256" key="4">
    <source>
        <dbReference type="ARBA" id="ARBA00022723"/>
    </source>
</evidence>
<evidence type="ECO:0000259" key="8">
    <source>
        <dbReference type="Pfam" id="PF01385"/>
    </source>
</evidence>
<keyword evidence="4" id="KW-0479">Metal-binding</keyword>
<evidence type="ECO:0000256" key="2">
    <source>
        <dbReference type="ARBA" id="ARBA00011044"/>
    </source>
</evidence>
<dbReference type="InterPro" id="IPR001959">
    <property type="entry name" value="Transposase"/>
</dbReference>
<keyword evidence="6" id="KW-0238">DNA-binding</keyword>
<comment type="similarity">
    <text evidence="1">In the C-terminal section; belongs to the transposase 35 family.</text>
</comment>
<dbReference type="InterPro" id="IPR051399">
    <property type="entry name" value="RNA-guided_DNA_endo/Transpos"/>
</dbReference>